<evidence type="ECO:0000313" key="2">
    <source>
        <dbReference type="Proteomes" id="UP000689195"/>
    </source>
</evidence>
<accession>A0A8S1VJ36</accession>
<name>A0A8S1VJ36_9CILI</name>
<evidence type="ECO:0000313" key="1">
    <source>
        <dbReference type="EMBL" id="CAD8175779.1"/>
    </source>
</evidence>
<dbReference type="AlphaFoldDB" id="A0A8S1VJ36"/>
<reference evidence="1" key="1">
    <citation type="submission" date="2021-01" db="EMBL/GenBank/DDBJ databases">
        <authorList>
            <consortium name="Genoscope - CEA"/>
            <person name="William W."/>
        </authorList>
    </citation>
    <scope>NUCLEOTIDE SEQUENCE</scope>
</reference>
<organism evidence="1 2">
    <name type="scientific">Paramecium pentaurelia</name>
    <dbReference type="NCBI Taxonomy" id="43138"/>
    <lineage>
        <taxon>Eukaryota</taxon>
        <taxon>Sar</taxon>
        <taxon>Alveolata</taxon>
        <taxon>Ciliophora</taxon>
        <taxon>Intramacronucleata</taxon>
        <taxon>Oligohymenophorea</taxon>
        <taxon>Peniculida</taxon>
        <taxon>Parameciidae</taxon>
        <taxon>Paramecium</taxon>
    </lineage>
</organism>
<proteinExistence type="predicted"/>
<keyword evidence="2" id="KW-1185">Reference proteome</keyword>
<gene>
    <name evidence="1" type="ORF">PPENT_87.1.T0640008</name>
</gene>
<protein>
    <submittedName>
        <fullName evidence="1">Uncharacterized protein</fullName>
    </submittedName>
</protein>
<dbReference type="EMBL" id="CAJJDO010000064">
    <property type="protein sequence ID" value="CAD8175779.1"/>
    <property type="molecule type" value="Genomic_DNA"/>
</dbReference>
<dbReference type="Proteomes" id="UP000689195">
    <property type="component" value="Unassembled WGS sequence"/>
</dbReference>
<comment type="caution">
    <text evidence="1">The sequence shown here is derived from an EMBL/GenBank/DDBJ whole genome shotgun (WGS) entry which is preliminary data.</text>
</comment>
<sequence length="161" mass="19164">MIVFHKNLLNPATLSFFINIEVKQFTNQQKSWLNQPGPNKQGKPKYPIKQRIQATFNIKPNVQNHGVEAQGKANYLFGRRHIEQLDQIYQRTGYKTKYLYDRGTDQKKQKGGLLYKDQFNRLLKFFYTVNRERLYQVMKLLHVLDEKGIDFLQALHSFLKE</sequence>